<dbReference type="VEuPathDB" id="TrichDB:TRFO_37182"/>
<evidence type="ECO:0000259" key="5">
    <source>
        <dbReference type="PROSITE" id="PS50056"/>
    </source>
</evidence>
<proteinExistence type="inferred from homology"/>
<dbReference type="CDD" id="cd14497">
    <property type="entry name" value="PTP_PTEN-like"/>
    <property type="match status" value="1"/>
</dbReference>
<evidence type="ECO:0000256" key="2">
    <source>
        <dbReference type="ARBA" id="ARBA00007881"/>
    </source>
</evidence>
<comment type="subcellular location">
    <subcellularLocation>
        <location evidence="1">Cell projection</location>
    </subcellularLocation>
</comment>
<dbReference type="GeneID" id="94845977"/>
<dbReference type="SMART" id="SM01326">
    <property type="entry name" value="PTEN_C2"/>
    <property type="match status" value="1"/>
</dbReference>
<dbReference type="Gene3D" id="3.90.190.10">
    <property type="entry name" value="Protein tyrosine phosphatase superfamily"/>
    <property type="match status" value="1"/>
</dbReference>
<dbReference type="Pfam" id="PF22785">
    <property type="entry name" value="Tc-R-P"/>
    <property type="match status" value="1"/>
</dbReference>
<dbReference type="EMBL" id="MLAK01001163">
    <property type="protein sequence ID" value="OHS96630.1"/>
    <property type="molecule type" value="Genomic_DNA"/>
</dbReference>
<dbReference type="Pfam" id="PF10409">
    <property type="entry name" value="PTEN_C2"/>
    <property type="match status" value="1"/>
</dbReference>
<name>A0A1J4JBR9_9EUKA</name>
<sequence length="318" mass="37002">MTDWIRHIVSGNNNRFIQEGLDLDLTYITDRIIAMGYPSTGIDSLYRNPAKDVADLLDKKHLSHYKIYNLTEKPYDPSLFSGPVENYPFPDHHAPPFNLLLQILKSMHDWYHQDSSNVLVVHCLAGHGRTGTVIASFLLVEKIAETSQAALEYFANERSFNGKGVAYPSQIRSVQYMESYMRKFPEIYFELPPPIPKILRFVKFYNVLKKNNAKYVMMIYDSIFDIVFNSAWIKEPTNIKSVSFGFLTNVPLDSHFTIKLFVMESKLKLKEILRVSLNTFFILDYFIRFRKDDLDGPHRDAKNETFRPDLAMDLIFDE</sequence>
<dbReference type="InterPro" id="IPR035892">
    <property type="entry name" value="C2_domain_sf"/>
</dbReference>
<keyword evidence="4" id="KW-0966">Cell projection</keyword>
<dbReference type="PROSITE" id="PS51182">
    <property type="entry name" value="C2_TENSIN"/>
    <property type="match status" value="1"/>
</dbReference>
<dbReference type="RefSeq" id="XP_068349767.1">
    <property type="nucleotide sequence ID" value="XM_068511273.1"/>
</dbReference>
<protein>
    <submittedName>
        <fullName evidence="8">Phosphatidylinositol-3,4,5-trisphosphate 3-phosphatase</fullName>
    </submittedName>
</protein>
<dbReference type="GO" id="GO:0005829">
    <property type="term" value="C:cytosol"/>
    <property type="evidence" value="ECO:0007669"/>
    <property type="project" value="TreeGrafter"/>
</dbReference>
<dbReference type="InterPro" id="IPR051281">
    <property type="entry name" value="Dual-spec_lipid-protein_phosph"/>
</dbReference>
<dbReference type="SMART" id="SM00404">
    <property type="entry name" value="PTPc_motif"/>
    <property type="match status" value="1"/>
</dbReference>
<comment type="similarity">
    <text evidence="2">Belongs to the PTEN phosphatase protein family.</text>
</comment>
<evidence type="ECO:0000256" key="1">
    <source>
        <dbReference type="ARBA" id="ARBA00004316"/>
    </source>
</evidence>
<dbReference type="Gene3D" id="2.60.40.1110">
    <property type="match status" value="1"/>
</dbReference>
<dbReference type="PANTHER" id="PTHR12305:SF94">
    <property type="entry name" value="PHOSPHATIDYLINOSITOL-3,4,5-TRISPHOSPHATE 3-PHOSPHATASE"/>
    <property type="match status" value="1"/>
</dbReference>
<gene>
    <name evidence="8" type="ORF">TRFO_37182</name>
</gene>
<dbReference type="InterPro" id="IPR029021">
    <property type="entry name" value="Prot-tyrosine_phosphatase-like"/>
</dbReference>
<dbReference type="SUPFAM" id="SSF52799">
    <property type="entry name" value="(Phosphotyrosine protein) phosphatases II"/>
    <property type="match status" value="1"/>
</dbReference>
<evidence type="ECO:0000259" key="6">
    <source>
        <dbReference type="PROSITE" id="PS51181"/>
    </source>
</evidence>
<dbReference type="AlphaFoldDB" id="A0A1J4JBR9"/>
<dbReference type="PANTHER" id="PTHR12305">
    <property type="entry name" value="PHOSPHATASE WITH HOMOLOGY TO TENSIN"/>
    <property type="match status" value="1"/>
</dbReference>
<evidence type="ECO:0000256" key="3">
    <source>
        <dbReference type="ARBA" id="ARBA00022801"/>
    </source>
</evidence>
<dbReference type="PROSITE" id="PS00383">
    <property type="entry name" value="TYR_PHOSPHATASE_1"/>
    <property type="match status" value="1"/>
</dbReference>
<organism evidence="8 9">
    <name type="scientific">Tritrichomonas foetus</name>
    <dbReference type="NCBI Taxonomy" id="1144522"/>
    <lineage>
        <taxon>Eukaryota</taxon>
        <taxon>Metamonada</taxon>
        <taxon>Parabasalia</taxon>
        <taxon>Tritrichomonadida</taxon>
        <taxon>Tritrichomonadidae</taxon>
        <taxon>Tritrichomonas</taxon>
    </lineage>
</organism>
<feature type="domain" description="Phosphatase tensin-type" evidence="6">
    <location>
        <begin position="14"/>
        <end position="184"/>
    </location>
</feature>
<evidence type="ECO:0000313" key="9">
    <source>
        <dbReference type="Proteomes" id="UP000179807"/>
    </source>
</evidence>
<evidence type="ECO:0000259" key="7">
    <source>
        <dbReference type="PROSITE" id="PS51182"/>
    </source>
</evidence>
<dbReference type="Proteomes" id="UP000179807">
    <property type="component" value="Unassembled WGS sequence"/>
</dbReference>
<dbReference type="PROSITE" id="PS50056">
    <property type="entry name" value="TYR_PHOSPHATASE_2"/>
    <property type="match status" value="1"/>
</dbReference>
<dbReference type="InterPro" id="IPR029023">
    <property type="entry name" value="Tensin_phosphatase"/>
</dbReference>
<dbReference type="GO" id="GO:0016314">
    <property type="term" value="F:phosphatidylinositol-3,4,5-trisphosphate 3-phosphatase activity"/>
    <property type="evidence" value="ECO:0007669"/>
    <property type="project" value="TreeGrafter"/>
</dbReference>
<dbReference type="InterPro" id="IPR003595">
    <property type="entry name" value="Tyr_Pase_cat"/>
</dbReference>
<accession>A0A1J4JBR9</accession>
<comment type="caution">
    <text evidence="8">The sequence shown here is derived from an EMBL/GenBank/DDBJ whole genome shotgun (WGS) entry which is preliminary data.</text>
</comment>
<evidence type="ECO:0000256" key="4">
    <source>
        <dbReference type="ARBA" id="ARBA00023273"/>
    </source>
</evidence>
<reference evidence="8" key="1">
    <citation type="submission" date="2016-10" db="EMBL/GenBank/DDBJ databases">
        <authorList>
            <person name="Benchimol M."/>
            <person name="Almeida L.G."/>
            <person name="Vasconcelos A.T."/>
            <person name="Perreira-Neves A."/>
            <person name="Rosa I.A."/>
            <person name="Tasca T."/>
            <person name="Bogo M.R."/>
            <person name="de Souza W."/>
        </authorList>
    </citation>
    <scope>NUCLEOTIDE SEQUENCE [LARGE SCALE GENOMIC DNA]</scope>
    <source>
        <strain evidence="8">K</strain>
    </source>
</reference>
<dbReference type="PROSITE" id="PS51181">
    <property type="entry name" value="PPASE_TENSIN"/>
    <property type="match status" value="1"/>
</dbReference>
<feature type="domain" description="C2 tensin-type" evidence="7">
    <location>
        <begin position="194"/>
        <end position="318"/>
    </location>
</feature>
<dbReference type="InterPro" id="IPR016130">
    <property type="entry name" value="Tyr_Pase_AS"/>
</dbReference>
<dbReference type="InterPro" id="IPR000387">
    <property type="entry name" value="Tyr_Pase_dom"/>
</dbReference>
<dbReference type="GO" id="GO:0042995">
    <property type="term" value="C:cell projection"/>
    <property type="evidence" value="ECO:0007669"/>
    <property type="project" value="UniProtKB-SubCell"/>
</dbReference>
<dbReference type="OrthoDB" id="16692at2759"/>
<evidence type="ECO:0000313" key="8">
    <source>
        <dbReference type="EMBL" id="OHS96630.1"/>
    </source>
</evidence>
<keyword evidence="3" id="KW-0378">Hydrolase</keyword>
<keyword evidence="9" id="KW-1185">Reference proteome</keyword>
<dbReference type="InterPro" id="IPR014020">
    <property type="entry name" value="Tensin_C2-dom"/>
</dbReference>
<feature type="domain" description="Tyrosine specific protein phosphatases" evidence="5">
    <location>
        <begin position="98"/>
        <end position="172"/>
    </location>
</feature>
<dbReference type="SUPFAM" id="SSF49562">
    <property type="entry name" value="C2 domain (Calcium/lipid-binding domain, CaLB)"/>
    <property type="match status" value="1"/>
</dbReference>